<dbReference type="InterPro" id="IPR020476">
    <property type="entry name" value="Nudix_hydrolase"/>
</dbReference>
<sequence length="162" mass="18325">MSDYIMDLRKIVGHRPLLQVGASVIVEDEEGRVLLQKRSDNHCWGYAGGSVELDEDVEDAAKRELLEETGLTANSLELFGVFSGKELHYIYPNGDEVSNIDIVYICKDYTGTLKRQESEVEELRFFAPDEIPDKLSPPIRKPLEQWLKAAKQRSSSLPVEIS</sequence>
<reference evidence="5" key="2">
    <citation type="submission" date="2021-04" db="EMBL/GenBank/DDBJ databases">
        <authorList>
            <person name="Gilroy R."/>
        </authorList>
    </citation>
    <scope>NUCLEOTIDE SEQUENCE</scope>
    <source>
        <strain evidence="5">CHK183-1962</strain>
    </source>
</reference>
<dbReference type="Proteomes" id="UP000886890">
    <property type="component" value="Unassembled WGS sequence"/>
</dbReference>
<dbReference type="PANTHER" id="PTHR43046:SF2">
    <property type="entry name" value="8-OXO-DGTP DIPHOSPHATASE-RELATED"/>
    <property type="match status" value="1"/>
</dbReference>
<dbReference type="SUPFAM" id="SSF55811">
    <property type="entry name" value="Nudix"/>
    <property type="match status" value="1"/>
</dbReference>
<dbReference type="CDD" id="cd04677">
    <property type="entry name" value="NUDIX_Hydrolase"/>
    <property type="match status" value="1"/>
</dbReference>
<accession>A0A9D1XF10</accession>
<comment type="similarity">
    <text evidence="3">Belongs to the Nudix hydrolase family.</text>
</comment>
<dbReference type="AlphaFoldDB" id="A0A9D1XF10"/>
<comment type="caution">
    <text evidence="5">The sequence shown here is derived from an EMBL/GenBank/DDBJ whole genome shotgun (WGS) entry which is preliminary data.</text>
</comment>
<dbReference type="Pfam" id="PF00293">
    <property type="entry name" value="NUDIX"/>
    <property type="match status" value="1"/>
</dbReference>
<feature type="domain" description="Nudix hydrolase" evidence="4">
    <location>
        <begin position="17"/>
        <end position="148"/>
    </location>
</feature>
<evidence type="ECO:0000256" key="2">
    <source>
        <dbReference type="ARBA" id="ARBA00022801"/>
    </source>
</evidence>
<gene>
    <name evidence="5" type="ORF">H9734_11725</name>
</gene>
<reference evidence="5" key="1">
    <citation type="journal article" date="2021" name="PeerJ">
        <title>Extensive microbial diversity within the chicken gut microbiome revealed by metagenomics and culture.</title>
        <authorList>
            <person name="Gilroy R."/>
            <person name="Ravi A."/>
            <person name="Getino M."/>
            <person name="Pursley I."/>
            <person name="Horton D.L."/>
            <person name="Alikhan N.F."/>
            <person name="Baker D."/>
            <person name="Gharbi K."/>
            <person name="Hall N."/>
            <person name="Watson M."/>
            <person name="Adriaenssens E.M."/>
            <person name="Foster-Nyarko E."/>
            <person name="Jarju S."/>
            <person name="Secka A."/>
            <person name="Antonio M."/>
            <person name="Oren A."/>
            <person name="Chaudhuri R.R."/>
            <person name="La Ragione R."/>
            <person name="Hildebrand F."/>
            <person name="Pallen M.J."/>
        </authorList>
    </citation>
    <scope>NUCLEOTIDE SEQUENCE</scope>
    <source>
        <strain evidence="5">CHK183-1962</strain>
    </source>
</reference>
<dbReference type="EMBL" id="DXEK01000191">
    <property type="protein sequence ID" value="HIX78242.1"/>
    <property type="molecule type" value="Genomic_DNA"/>
</dbReference>
<dbReference type="InterPro" id="IPR015797">
    <property type="entry name" value="NUDIX_hydrolase-like_dom_sf"/>
</dbReference>
<protein>
    <submittedName>
        <fullName evidence="5">NUDIX hydrolase</fullName>
    </submittedName>
</protein>
<proteinExistence type="inferred from homology"/>
<evidence type="ECO:0000313" key="6">
    <source>
        <dbReference type="Proteomes" id="UP000886890"/>
    </source>
</evidence>
<dbReference type="InterPro" id="IPR020084">
    <property type="entry name" value="NUDIX_hydrolase_CS"/>
</dbReference>
<dbReference type="GO" id="GO:0016787">
    <property type="term" value="F:hydrolase activity"/>
    <property type="evidence" value="ECO:0007669"/>
    <property type="project" value="UniProtKB-KW"/>
</dbReference>
<dbReference type="PANTHER" id="PTHR43046">
    <property type="entry name" value="GDP-MANNOSE MANNOSYL HYDROLASE"/>
    <property type="match status" value="1"/>
</dbReference>
<dbReference type="PRINTS" id="PR00502">
    <property type="entry name" value="NUDIXFAMILY"/>
</dbReference>
<dbReference type="PROSITE" id="PS00893">
    <property type="entry name" value="NUDIX_BOX"/>
    <property type="match status" value="1"/>
</dbReference>
<dbReference type="InterPro" id="IPR000086">
    <property type="entry name" value="NUDIX_hydrolase_dom"/>
</dbReference>
<evidence type="ECO:0000256" key="1">
    <source>
        <dbReference type="ARBA" id="ARBA00001946"/>
    </source>
</evidence>
<evidence type="ECO:0000256" key="3">
    <source>
        <dbReference type="RuleBase" id="RU003476"/>
    </source>
</evidence>
<organism evidence="5 6">
    <name type="scientific">Candidatus Fusicatenibacter merdavium</name>
    <dbReference type="NCBI Taxonomy" id="2838600"/>
    <lineage>
        <taxon>Bacteria</taxon>
        <taxon>Bacillati</taxon>
        <taxon>Bacillota</taxon>
        <taxon>Clostridia</taxon>
        <taxon>Lachnospirales</taxon>
        <taxon>Lachnospiraceae</taxon>
        <taxon>Fusicatenibacter</taxon>
    </lineage>
</organism>
<evidence type="ECO:0000259" key="4">
    <source>
        <dbReference type="PROSITE" id="PS51462"/>
    </source>
</evidence>
<name>A0A9D1XF10_9FIRM</name>
<comment type="cofactor">
    <cofactor evidence="1">
        <name>Mg(2+)</name>
        <dbReference type="ChEBI" id="CHEBI:18420"/>
    </cofactor>
</comment>
<dbReference type="Gene3D" id="3.90.79.10">
    <property type="entry name" value="Nucleoside Triphosphate Pyrophosphohydrolase"/>
    <property type="match status" value="1"/>
</dbReference>
<keyword evidence="2 3" id="KW-0378">Hydrolase</keyword>
<dbReference type="PROSITE" id="PS51462">
    <property type="entry name" value="NUDIX"/>
    <property type="match status" value="1"/>
</dbReference>
<evidence type="ECO:0000313" key="5">
    <source>
        <dbReference type="EMBL" id="HIX78242.1"/>
    </source>
</evidence>